<comment type="caution">
    <text evidence="1">The sequence shown here is derived from an EMBL/GenBank/DDBJ whole genome shotgun (WGS) entry which is preliminary data.</text>
</comment>
<reference evidence="1 2" key="1">
    <citation type="submission" date="2018-03" db="EMBL/GenBank/DDBJ databases">
        <authorList>
            <person name="Nguyen K."/>
            <person name="Fouts D."/>
            <person name="Sutton G."/>
        </authorList>
    </citation>
    <scope>NUCLEOTIDE SEQUENCE [LARGE SCALE GENOMIC DNA]</scope>
    <source>
        <strain evidence="1 2">AU17135</strain>
    </source>
</reference>
<dbReference type="KEGG" id="bmk:DM80_1767"/>
<organism evidence="1 2">
    <name type="scientific">Burkholderia multivorans</name>
    <dbReference type="NCBI Taxonomy" id="87883"/>
    <lineage>
        <taxon>Bacteria</taxon>
        <taxon>Pseudomonadati</taxon>
        <taxon>Pseudomonadota</taxon>
        <taxon>Betaproteobacteria</taxon>
        <taxon>Burkholderiales</taxon>
        <taxon>Burkholderiaceae</taxon>
        <taxon>Burkholderia</taxon>
        <taxon>Burkholderia cepacia complex</taxon>
    </lineage>
</organism>
<accession>A0A8E2S1L8</accession>
<proteinExistence type="predicted"/>
<sequence>MSTVSMQVTVSRTTIQIVAVPDTGMANIFIVDNNDGSHQLQVVPIRQYLRAGTAVELAASHVLEFAVAAIERHMHQQTH</sequence>
<protein>
    <submittedName>
        <fullName evidence="1">Uncharacterized protein</fullName>
    </submittedName>
</protein>
<dbReference type="Proteomes" id="UP000237686">
    <property type="component" value="Unassembled WGS sequence"/>
</dbReference>
<evidence type="ECO:0000313" key="2">
    <source>
        <dbReference type="Proteomes" id="UP000237686"/>
    </source>
</evidence>
<evidence type="ECO:0000313" key="1">
    <source>
        <dbReference type="EMBL" id="PRF27779.1"/>
    </source>
</evidence>
<gene>
    <name evidence="1" type="ORF">C6P98_02530</name>
</gene>
<name>A0A8E2S1L8_9BURK</name>
<dbReference type="EMBL" id="PVFZ01000008">
    <property type="protein sequence ID" value="PRF27779.1"/>
    <property type="molecule type" value="Genomic_DNA"/>
</dbReference>
<dbReference type="AlphaFoldDB" id="A0A8E2S1L8"/>